<feature type="domain" description="Aminotransferase class V" evidence="2">
    <location>
        <begin position="25"/>
        <end position="380"/>
    </location>
</feature>
<keyword evidence="3" id="KW-0808">Transferase</keyword>
<evidence type="ECO:0000256" key="1">
    <source>
        <dbReference type="ARBA" id="ARBA00022898"/>
    </source>
</evidence>
<dbReference type="Gene3D" id="3.40.640.10">
    <property type="entry name" value="Type I PLP-dependent aspartate aminotransferase-like (Major domain)"/>
    <property type="match status" value="1"/>
</dbReference>
<dbReference type="InterPro" id="IPR000192">
    <property type="entry name" value="Aminotrans_V_dom"/>
</dbReference>
<proteinExistence type="predicted"/>
<dbReference type="Pfam" id="PF00266">
    <property type="entry name" value="Aminotran_5"/>
    <property type="match status" value="1"/>
</dbReference>
<dbReference type="OrthoDB" id="9804366at2"/>
<dbReference type="Gene3D" id="3.90.1150.10">
    <property type="entry name" value="Aspartate Aminotransferase, domain 1"/>
    <property type="match status" value="1"/>
</dbReference>
<dbReference type="PANTHER" id="PTHR43586">
    <property type="entry name" value="CYSTEINE DESULFURASE"/>
    <property type="match status" value="1"/>
</dbReference>
<dbReference type="EMBL" id="SJPO01000004">
    <property type="protein sequence ID" value="TWT77415.1"/>
    <property type="molecule type" value="Genomic_DNA"/>
</dbReference>
<comment type="caution">
    <text evidence="3">The sequence shown here is derived from an EMBL/GenBank/DDBJ whole genome shotgun (WGS) entry which is preliminary data.</text>
</comment>
<dbReference type="GO" id="GO:0031071">
    <property type="term" value="F:cysteine desulfurase activity"/>
    <property type="evidence" value="ECO:0007669"/>
    <property type="project" value="UniProtKB-EC"/>
</dbReference>
<dbReference type="SUPFAM" id="SSF53383">
    <property type="entry name" value="PLP-dependent transferases"/>
    <property type="match status" value="1"/>
</dbReference>
<evidence type="ECO:0000313" key="3">
    <source>
        <dbReference type="EMBL" id="TWT77415.1"/>
    </source>
</evidence>
<keyword evidence="1" id="KW-0663">Pyridoxal phosphate</keyword>
<reference evidence="3 4" key="1">
    <citation type="submission" date="2019-02" db="EMBL/GenBank/DDBJ databases">
        <title>Deep-cultivation of Planctomycetes and their phenomic and genomic characterization uncovers novel biology.</title>
        <authorList>
            <person name="Wiegand S."/>
            <person name="Jogler M."/>
            <person name="Boedeker C."/>
            <person name="Pinto D."/>
            <person name="Vollmers J."/>
            <person name="Rivas-Marin E."/>
            <person name="Kohn T."/>
            <person name="Peeters S.H."/>
            <person name="Heuer A."/>
            <person name="Rast P."/>
            <person name="Oberbeckmann S."/>
            <person name="Bunk B."/>
            <person name="Jeske O."/>
            <person name="Meyerdierks A."/>
            <person name="Storesund J.E."/>
            <person name="Kallscheuer N."/>
            <person name="Luecker S."/>
            <person name="Lage O.M."/>
            <person name="Pohl T."/>
            <person name="Merkel B.J."/>
            <person name="Hornburger P."/>
            <person name="Mueller R.-W."/>
            <person name="Bruemmer F."/>
            <person name="Labrenz M."/>
            <person name="Spormann A.M."/>
            <person name="Op Den Camp H."/>
            <person name="Overmann J."/>
            <person name="Amann R."/>
            <person name="Jetten M.S.M."/>
            <person name="Mascher T."/>
            <person name="Medema M.H."/>
            <person name="Devos D.P."/>
            <person name="Kaster A.-K."/>
            <person name="Ovreas L."/>
            <person name="Rohde M."/>
            <person name="Galperin M.Y."/>
            <person name="Jogler C."/>
        </authorList>
    </citation>
    <scope>NUCLEOTIDE SEQUENCE [LARGE SCALE GENOMIC DNA]</scope>
    <source>
        <strain evidence="3 4">Pla123a</strain>
    </source>
</reference>
<accession>A0A5C5YRA9</accession>
<dbReference type="InterPro" id="IPR015422">
    <property type="entry name" value="PyrdxlP-dep_Trfase_small"/>
</dbReference>
<dbReference type="RefSeq" id="WP_146586536.1">
    <property type="nucleotide sequence ID" value="NZ_SJPO01000004.1"/>
</dbReference>
<name>A0A5C5YRA9_9BACT</name>
<organism evidence="3 4">
    <name type="scientific">Posidoniimonas polymericola</name>
    <dbReference type="NCBI Taxonomy" id="2528002"/>
    <lineage>
        <taxon>Bacteria</taxon>
        <taxon>Pseudomonadati</taxon>
        <taxon>Planctomycetota</taxon>
        <taxon>Planctomycetia</taxon>
        <taxon>Pirellulales</taxon>
        <taxon>Lacipirellulaceae</taxon>
        <taxon>Posidoniimonas</taxon>
    </lineage>
</organism>
<dbReference type="InterPro" id="IPR015421">
    <property type="entry name" value="PyrdxlP-dep_Trfase_major"/>
</dbReference>
<evidence type="ECO:0000313" key="4">
    <source>
        <dbReference type="Proteomes" id="UP000318478"/>
    </source>
</evidence>
<dbReference type="EC" id="2.8.1.7" evidence="3"/>
<sequence length="388" mass="42408">MSESPHLALRDSLRQQMPVAERHAYLDHAAVAPLPQPTRKAITRWLDQAAEHGDVYWPEWAKQIEQTRQSAAELISASPAEIALVPSTTHGITLVAEGLDWQSGDNVVTLADEFPSNLYPWMHQRDRGVEVRTVETDNGRVVLDRLREAVDHRTRVLSVSWVGYKTGYRQPIDDIAQIAHGAGALFFLDAIQGLGVAPLDVTQTPVDCLAADGHKWLLGPEGAGVAYIRHAWLDRLRPLGVGWNSVEGRHDFNTIDLKLRDEAARYEGGSANMVGMIGMGASLKLLTAQPTAQVRQAILATSDYACERLASVGAKVVSHRDALPNGHDPRTGIVAFELPGQDPVEARSRCMDAGVVLSCRGGRLRIAIHAYNNEQDIDRLIDVLGASS</sequence>
<gene>
    <name evidence="3" type="primary">sufS_1</name>
    <name evidence="3" type="ORF">Pla123a_20760</name>
</gene>
<dbReference type="PANTHER" id="PTHR43586:SF15">
    <property type="entry name" value="BLR3095 PROTEIN"/>
    <property type="match status" value="1"/>
</dbReference>
<protein>
    <submittedName>
        <fullName evidence="3">Cysteine desulfurase</fullName>
        <ecNumber evidence="3">2.8.1.7</ecNumber>
    </submittedName>
</protein>
<dbReference type="AlphaFoldDB" id="A0A5C5YRA9"/>
<dbReference type="Proteomes" id="UP000318478">
    <property type="component" value="Unassembled WGS sequence"/>
</dbReference>
<dbReference type="InterPro" id="IPR015424">
    <property type="entry name" value="PyrdxlP-dep_Trfase"/>
</dbReference>
<evidence type="ECO:0000259" key="2">
    <source>
        <dbReference type="Pfam" id="PF00266"/>
    </source>
</evidence>
<keyword evidence="4" id="KW-1185">Reference proteome</keyword>